<keyword evidence="4" id="KW-0560">Oxidoreductase</keyword>
<dbReference type="EMBL" id="JAAOAK010000650">
    <property type="protein sequence ID" value="KAF5658955.1"/>
    <property type="molecule type" value="Genomic_DNA"/>
</dbReference>
<dbReference type="GO" id="GO:0046872">
    <property type="term" value="F:metal ion binding"/>
    <property type="evidence" value="ECO:0007669"/>
    <property type="project" value="UniProtKB-KW"/>
</dbReference>
<feature type="domain" description="Alcohol dehydrogenase-like N-terminal" evidence="5">
    <location>
        <begin position="29"/>
        <end position="88"/>
    </location>
</feature>
<dbReference type="Pfam" id="PF08240">
    <property type="entry name" value="ADH_N"/>
    <property type="match status" value="1"/>
</dbReference>
<organism evidence="6 7">
    <name type="scientific">Fusarium denticulatum</name>
    <dbReference type="NCBI Taxonomy" id="48507"/>
    <lineage>
        <taxon>Eukaryota</taxon>
        <taxon>Fungi</taxon>
        <taxon>Dikarya</taxon>
        <taxon>Ascomycota</taxon>
        <taxon>Pezizomycotina</taxon>
        <taxon>Sordariomycetes</taxon>
        <taxon>Hypocreomycetidae</taxon>
        <taxon>Hypocreales</taxon>
        <taxon>Nectriaceae</taxon>
        <taxon>Fusarium</taxon>
        <taxon>Fusarium fujikuroi species complex</taxon>
    </lineage>
</organism>
<name>A0A8H5WHR5_9HYPO</name>
<dbReference type="InterPro" id="IPR013154">
    <property type="entry name" value="ADH-like_N"/>
</dbReference>
<comment type="caution">
    <text evidence="6">The sequence shown here is derived from an EMBL/GenBank/DDBJ whole genome shotgun (WGS) entry which is preliminary data.</text>
</comment>
<comment type="cofactor">
    <cofactor evidence="1">
        <name>Zn(2+)</name>
        <dbReference type="ChEBI" id="CHEBI:29105"/>
    </cofactor>
</comment>
<evidence type="ECO:0000313" key="6">
    <source>
        <dbReference type="EMBL" id="KAF5658955.1"/>
    </source>
</evidence>
<dbReference type="AlphaFoldDB" id="A0A8H5WHR5"/>
<dbReference type="PANTHER" id="PTHR42940:SF8">
    <property type="entry name" value="VACUOLAR PROTEIN SORTING-ASSOCIATED PROTEIN 11"/>
    <property type="match status" value="1"/>
</dbReference>
<evidence type="ECO:0000259" key="5">
    <source>
        <dbReference type="Pfam" id="PF08240"/>
    </source>
</evidence>
<dbReference type="InterPro" id="IPR011032">
    <property type="entry name" value="GroES-like_sf"/>
</dbReference>
<evidence type="ECO:0000256" key="1">
    <source>
        <dbReference type="ARBA" id="ARBA00001947"/>
    </source>
</evidence>
<dbReference type="GO" id="GO:0005737">
    <property type="term" value="C:cytoplasm"/>
    <property type="evidence" value="ECO:0007669"/>
    <property type="project" value="TreeGrafter"/>
</dbReference>
<reference evidence="6 7" key="1">
    <citation type="submission" date="2020-05" db="EMBL/GenBank/DDBJ databases">
        <title>Identification and distribution of gene clusters putatively required for synthesis of sphingolipid metabolism inhibitors in phylogenetically diverse species of the filamentous fungus Fusarium.</title>
        <authorList>
            <person name="Kim H.-S."/>
            <person name="Busman M."/>
            <person name="Brown D.W."/>
            <person name="Divon H."/>
            <person name="Uhlig S."/>
            <person name="Proctor R.H."/>
        </authorList>
    </citation>
    <scope>NUCLEOTIDE SEQUENCE [LARGE SCALE GENOMIC DNA]</scope>
    <source>
        <strain evidence="6 7">NRRL 25311</strain>
    </source>
</reference>
<evidence type="ECO:0000256" key="4">
    <source>
        <dbReference type="ARBA" id="ARBA00023002"/>
    </source>
</evidence>
<sequence>MRAQVLEAFNVEYVLKDVPRPSEPVGHGLLVQVQAASYCHADAVLASGAMWQNLPRIGSHECAGVIVQMGSEVSVTLGLAVGTLIGVPGRAFHPCGSSLLQKRMESCK</sequence>
<evidence type="ECO:0000256" key="2">
    <source>
        <dbReference type="ARBA" id="ARBA00022723"/>
    </source>
</evidence>
<evidence type="ECO:0000313" key="7">
    <source>
        <dbReference type="Proteomes" id="UP000562682"/>
    </source>
</evidence>
<proteinExistence type="predicted"/>
<keyword evidence="7" id="KW-1185">Reference proteome</keyword>
<dbReference type="PANTHER" id="PTHR42940">
    <property type="entry name" value="ALCOHOL DEHYDROGENASE 1-RELATED"/>
    <property type="match status" value="1"/>
</dbReference>
<gene>
    <name evidence="6" type="ORF">FDENT_14005</name>
</gene>
<keyword evidence="3" id="KW-0862">Zinc</keyword>
<protein>
    <submittedName>
        <fullName evidence="6">Alcohol dehydrogenase</fullName>
    </submittedName>
</protein>
<dbReference type="GO" id="GO:0004022">
    <property type="term" value="F:alcohol dehydrogenase (NAD+) activity"/>
    <property type="evidence" value="ECO:0007669"/>
    <property type="project" value="TreeGrafter"/>
</dbReference>
<evidence type="ECO:0000256" key="3">
    <source>
        <dbReference type="ARBA" id="ARBA00022833"/>
    </source>
</evidence>
<dbReference type="Proteomes" id="UP000562682">
    <property type="component" value="Unassembled WGS sequence"/>
</dbReference>
<dbReference type="Gene3D" id="3.90.180.10">
    <property type="entry name" value="Medium-chain alcohol dehydrogenases, catalytic domain"/>
    <property type="match status" value="1"/>
</dbReference>
<accession>A0A8H5WHR5</accession>
<dbReference type="SUPFAM" id="SSF50129">
    <property type="entry name" value="GroES-like"/>
    <property type="match status" value="1"/>
</dbReference>
<keyword evidence="2" id="KW-0479">Metal-binding</keyword>